<evidence type="ECO:0000259" key="1">
    <source>
        <dbReference type="Pfam" id="PF03358"/>
    </source>
</evidence>
<dbReference type="Gene3D" id="3.40.50.360">
    <property type="match status" value="1"/>
</dbReference>
<dbReference type="GO" id="GO:0016491">
    <property type="term" value="F:oxidoreductase activity"/>
    <property type="evidence" value="ECO:0007669"/>
    <property type="project" value="UniProtKB-KW"/>
</dbReference>
<accession>A0ABU8NDR8</accession>
<dbReference type="EMBL" id="JBBEGL010000008">
    <property type="protein sequence ID" value="MEJ2889808.1"/>
    <property type="molecule type" value="Genomic_DNA"/>
</dbReference>
<dbReference type="EC" id="1.-.-.-" evidence="2"/>
<proteinExistence type="predicted"/>
<dbReference type="SUPFAM" id="SSF52218">
    <property type="entry name" value="Flavoproteins"/>
    <property type="match status" value="1"/>
</dbReference>
<sequence>MTRIAVVVGSTRPNRLAPAVARWVLGVAATRPGAVHELLDVADFDLPLYDEPWPAMVGSYEGAHTRRWADAVASYDGFVVVTGEYNHGPPAALKNALDYLYAEWNDKPIGFVGFGGAGGARAVEQLRLNSIELRMAPVAASVGLVSATDFASHTEIAPTAGRDAQVHTLLDQVETWARALASVRGGGITASPVAR</sequence>
<dbReference type="InterPro" id="IPR005025">
    <property type="entry name" value="FMN_Rdtase-like_dom"/>
</dbReference>
<dbReference type="InterPro" id="IPR029039">
    <property type="entry name" value="Flavoprotein-like_sf"/>
</dbReference>
<dbReference type="InterPro" id="IPR050712">
    <property type="entry name" value="NAD(P)H-dep_reductase"/>
</dbReference>
<dbReference type="RefSeq" id="WP_337717738.1">
    <property type="nucleotide sequence ID" value="NZ_JBBEGL010000008.1"/>
</dbReference>
<keyword evidence="2" id="KW-0560">Oxidoreductase</keyword>
<dbReference type="Pfam" id="PF03358">
    <property type="entry name" value="FMN_red"/>
    <property type="match status" value="1"/>
</dbReference>
<keyword evidence="3" id="KW-1185">Reference proteome</keyword>
<dbReference type="Proteomes" id="UP001370100">
    <property type="component" value="Unassembled WGS sequence"/>
</dbReference>
<dbReference type="PANTHER" id="PTHR30543:SF21">
    <property type="entry name" value="NAD(P)H-DEPENDENT FMN REDUCTASE LOT6"/>
    <property type="match status" value="1"/>
</dbReference>
<organism evidence="2 3">
    <name type="scientific">Actinomycetospora aeridis</name>
    <dbReference type="NCBI Taxonomy" id="3129231"/>
    <lineage>
        <taxon>Bacteria</taxon>
        <taxon>Bacillati</taxon>
        <taxon>Actinomycetota</taxon>
        <taxon>Actinomycetes</taxon>
        <taxon>Pseudonocardiales</taxon>
        <taxon>Pseudonocardiaceae</taxon>
        <taxon>Actinomycetospora</taxon>
    </lineage>
</organism>
<dbReference type="PANTHER" id="PTHR30543">
    <property type="entry name" value="CHROMATE REDUCTASE"/>
    <property type="match status" value="1"/>
</dbReference>
<evidence type="ECO:0000313" key="3">
    <source>
        <dbReference type="Proteomes" id="UP001370100"/>
    </source>
</evidence>
<evidence type="ECO:0000313" key="2">
    <source>
        <dbReference type="EMBL" id="MEJ2889808.1"/>
    </source>
</evidence>
<gene>
    <name evidence="2" type="ORF">WCD41_25345</name>
</gene>
<comment type="caution">
    <text evidence="2">The sequence shown here is derived from an EMBL/GenBank/DDBJ whole genome shotgun (WGS) entry which is preliminary data.</text>
</comment>
<feature type="domain" description="NADPH-dependent FMN reductase-like" evidence="1">
    <location>
        <begin position="2"/>
        <end position="145"/>
    </location>
</feature>
<reference evidence="2 3" key="1">
    <citation type="submission" date="2024-03" db="EMBL/GenBank/DDBJ databases">
        <title>Actinomycetospora sp. OC33-EN06, a novel actinomycete isolated from wild orchid (Aerides multiflora).</title>
        <authorList>
            <person name="Suriyachadkun C."/>
        </authorList>
    </citation>
    <scope>NUCLEOTIDE SEQUENCE [LARGE SCALE GENOMIC DNA]</scope>
    <source>
        <strain evidence="2 3">OC33-EN06</strain>
    </source>
</reference>
<name>A0ABU8NDR8_9PSEU</name>
<protein>
    <submittedName>
        <fullName evidence="2">NAD(P)H-dependent oxidoreductase</fullName>
        <ecNumber evidence="2">1.-.-.-</ecNumber>
    </submittedName>
</protein>